<dbReference type="AlphaFoldDB" id="A0A6V8KWF6"/>
<feature type="chain" id="PRO_5028912002" evidence="1">
    <location>
        <begin position="33"/>
        <end position="96"/>
    </location>
</feature>
<keyword evidence="1" id="KW-0732">Signal</keyword>
<dbReference type="RefSeq" id="WP_173073228.1">
    <property type="nucleotide sequence ID" value="NZ_BLPG01000001.1"/>
</dbReference>
<reference evidence="2 3" key="1">
    <citation type="submission" date="2020-03" db="EMBL/GenBank/DDBJ databases">
        <title>Whole genome shotgun sequence of Phytohabitans rumicis NBRC 108638.</title>
        <authorList>
            <person name="Komaki H."/>
            <person name="Tamura T."/>
        </authorList>
    </citation>
    <scope>NUCLEOTIDE SEQUENCE [LARGE SCALE GENOMIC DNA]</scope>
    <source>
        <strain evidence="2 3">NBRC 108638</strain>
    </source>
</reference>
<feature type="signal peptide" evidence="1">
    <location>
        <begin position="1"/>
        <end position="32"/>
    </location>
</feature>
<gene>
    <name evidence="2" type="ORF">Prum_002810</name>
</gene>
<dbReference type="EMBL" id="BLPG01000001">
    <property type="protein sequence ID" value="GFJ86639.1"/>
    <property type="molecule type" value="Genomic_DNA"/>
</dbReference>
<accession>A0A6V8KWF6</accession>
<evidence type="ECO:0000313" key="3">
    <source>
        <dbReference type="Proteomes" id="UP000482960"/>
    </source>
</evidence>
<sequence>MLALVTRRLMTFLAAGALAGGILLAPTSAAQAAVLFSDDFEQPTANVWTIGVGPGGAWTTATEDGSKVLRNPRTDLVNVQARGGWGRAPAPPSRRG</sequence>
<proteinExistence type="predicted"/>
<protein>
    <submittedName>
        <fullName evidence="2">Uncharacterized protein</fullName>
    </submittedName>
</protein>
<keyword evidence="3" id="KW-1185">Reference proteome</keyword>
<evidence type="ECO:0000313" key="2">
    <source>
        <dbReference type="EMBL" id="GFJ86639.1"/>
    </source>
</evidence>
<name>A0A6V8KWF6_9ACTN</name>
<organism evidence="2 3">
    <name type="scientific">Phytohabitans rumicis</name>
    <dbReference type="NCBI Taxonomy" id="1076125"/>
    <lineage>
        <taxon>Bacteria</taxon>
        <taxon>Bacillati</taxon>
        <taxon>Actinomycetota</taxon>
        <taxon>Actinomycetes</taxon>
        <taxon>Micromonosporales</taxon>
        <taxon>Micromonosporaceae</taxon>
    </lineage>
</organism>
<reference evidence="2 3" key="2">
    <citation type="submission" date="2020-03" db="EMBL/GenBank/DDBJ databases">
        <authorList>
            <person name="Ichikawa N."/>
            <person name="Kimura A."/>
            <person name="Kitahashi Y."/>
            <person name="Uohara A."/>
        </authorList>
    </citation>
    <scope>NUCLEOTIDE SEQUENCE [LARGE SCALE GENOMIC DNA]</scope>
    <source>
        <strain evidence="2 3">NBRC 108638</strain>
    </source>
</reference>
<comment type="caution">
    <text evidence="2">The sequence shown here is derived from an EMBL/GenBank/DDBJ whole genome shotgun (WGS) entry which is preliminary data.</text>
</comment>
<dbReference type="Proteomes" id="UP000482960">
    <property type="component" value="Unassembled WGS sequence"/>
</dbReference>
<evidence type="ECO:0000256" key="1">
    <source>
        <dbReference type="SAM" id="SignalP"/>
    </source>
</evidence>